<dbReference type="EMBL" id="JACCCC010000001">
    <property type="protein sequence ID" value="NYE46899.1"/>
    <property type="molecule type" value="Genomic_DNA"/>
</dbReference>
<feature type="transmembrane region" description="Helical" evidence="2">
    <location>
        <begin position="29"/>
        <end position="46"/>
    </location>
</feature>
<gene>
    <name evidence="3" type="ORF">HDA32_002019</name>
</gene>
<protein>
    <submittedName>
        <fullName evidence="3">Uncharacterized protein</fullName>
    </submittedName>
</protein>
<organism evidence="3 4">
    <name type="scientific">Spinactinospora alkalitolerans</name>
    <dbReference type="NCBI Taxonomy" id="687207"/>
    <lineage>
        <taxon>Bacteria</taxon>
        <taxon>Bacillati</taxon>
        <taxon>Actinomycetota</taxon>
        <taxon>Actinomycetes</taxon>
        <taxon>Streptosporangiales</taxon>
        <taxon>Nocardiopsidaceae</taxon>
        <taxon>Spinactinospora</taxon>
    </lineage>
</organism>
<dbReference type="RefSeq" id="WP_179642931.1">
    <property type="nucleotide sequence ID" value="NZ_BAAAYY010000001.1"/>
</dbReference>
<sequence length="78" mass="8907">MLNRRLRRRGTGGRDGPERSAAGPCWEPASYWLLYVVALAAALWHWRYGNDVLAVLCVLAVLFSVRLITTRKRPRRGL</sequence>
<comment type="caution">
    <text evidence="3">The sequence shown here is derived from an EMBL/GenBank/DDBJ whole genome shotgun (WGS) entry which is preliminary data.</text>
</comment>
<feature type="transmembrane region" description="Helical" evidence="2">
    <location>
        <begin position="52"/>
        <end position="69"/>
    </location>
</feature>
<keyword evidence="4" id="KW-1185">Reference proteome</keyword>
<keyword evidence="2" id="KW-0812">Transmembrane</keyword>
<reference evidence="3 4" key="1">
    <citation type="submission" date="2020-07" db="EMBL/GenBank/DDBJ databases">
        <title>Sequencing the genomes of 1000 actinobacteria strains.</title>
        <authorList>
            <person name="Klenk H.-P."/>
        </authorList>
    </citation>
    <scope>NUCLEOTIDE SEQUENCE [LARGE SCALE GENOMIC DNA]</scope>
    <source>
        <strain evidence="3 4">CXB654</strain>
    </source>
</reference>
<evidence type="ECO:0000256" key="1">
    <source>
        <dbReference type="SAM" id="MobiDB-lite"/>
    </source>
</evidence>
<feature type="compositionally biased region" description="Basic residues" evidence="1">
    <location>
        <begin position="1"/>
        <end position="11"/>
    </location>
</feature>
<name>A0A852TSA7_9ACTN</name>
<feature type="region of interest" description="Disordered" evidence="1">
    <location>
        <begin position="1"/>
        <end position="24"/>
    </location>
</feature>
<accession>A0A852TSA7</accession>
<keyword evidence="2" id="KW-0472">Membrane</keyword>
<proteinExistence type="predicted"/>
<evidence type="ECO:0000313" key="3">
    <source>
        <dbReference type="EMBL" id="NYE46899.1"/>
    </source>
</evidence>
<evidence type="ECO:0000313" key="4">
    <source>
        <dbReference type="Proteomes" id="UP000589036"/>
    </source>
</evidence>
<dbReference type="AlphaFoldDB" id="A0A852TSA7"/>
<keyword evidence="2" id="KW-1133">Transmembrane helix</keyword>
<evidence type="ECO:0000256" key="2">
    <source>
        <dbReference type="SAM" id="Phobius"/>
    </source>
</evidence>
<dbReference type="Proteomes" id="UP000589036">
    <property type="component" value="Unassembled WGS sequence"/>
</dbReference>